<evidence type="ECO:0000256" key="1">
    <source>
        <dbReference type="SAM" id="MobiDB-lite"/>
    </source>
</evidence>
<feature type="transmembrane region" description="Helical" evidence="2">
    <location>
        <begin position="131"/>
        <end position="152"/>
    </location>
</feature>
<sequence>MPPEHLRKIHWRLNRLCSAGPWRRRITHTHSEKGRGEKGKLVQRKGRERKEMRKRGEKIVEGESLVRILRDHAKSAVEGRLRDSNLRRGHNQGHRRLMFTIKVEEERNQTAELAVSTGCALALNVLINKAFIFRVRVLITLALTHLGARFLVWRNHFKMSV</sequence>
<accession>A0A5A7QCA9</accession>
<feature type="region of interest" description="Disordered" evidence="1">
    <location>
        <begin position="24"/>
        <end position="52"/>
    </location>
</feature>
<name>A0A5A7QCA9_STRAF</name>
<evidence type="ECO:0000313" key="4">
    <source>
        <dbReference type="Proteomes" id="UP000325081"/>
    </source>
</evidence>
<feature type="compositionally biased region" description="Basic and acidic residues" evidence="1">
    <location>
        <begin position="29"/>
        <end position="40"/>
    </location>
</feature>
<comment type="caution">
    <text evidence="3">The sequence shown here is derived from an EMBL/GenBank/DDBJ whole genome shotgun (WGS) entry which is preliminary data.</text>
</comment>
<evidence type="ECO:0000313" key="3">
    <source>
        <dbReference type="EMBL" id="GER42714.1"/>
    </source>
</evidence>
<proteinExistence type="predicted"/>
<gene>
    <name evidence="3" type="ORF">STAS_19519</name>
</gene>
<dbReference type="Proteomes" id="UP000325081">
    <property type="component" value="Unassembled WGS sequence"/>
</dbReference>
<evidence type="ECO:0000256" key="2">
    <source>
        <dbReference type="SAM" id="Phobius"/>
    </source>
</evidence>
<keyword evidence="2" id="KW-1133">Transmembrane helix</keyword>
<protein>
    <submittedName>
        <fullName evidence="3">Uncharacterized protein</fullName>
    </submittedName>
</protein>
<organism evidence="3 4">
    <name type="scientific">Striga asiatica</name>
    <name type="common">Asiatic witchweed</name>
    <name type="synonym">Buchnera asiatica</name>
    <dbReference type="NCBI Taxonomy" id="4170"/>
    <lineage>
        <taxon>Eukaryota</taxon>
        <taxon>Viridiplantae</taxon>
        <taxon>Streptophyta</taxon>
        <taxon>Embryophyta</taxon>
        <taxon>Tracheophyta</taxon>
        <taxon>Spermatophyta</taxon>
        <taxon>Magnoliopsida</taxon>
        <taxon>eudicotyledons</taxon>
        <taxon>Gunneridae</taxon>
        <taxon>Pentapetalae</taxon>
        <taxon>asterids</taxon>
        <taxon>lamiids</taxon>
        <taxon>Lamiales</taxon>
        <taxon>Orobanchaceae</taxon>
        <taxon>Buchnereae</taxon>
        <taxon>Striga</taxon>
    </lineage>
</organism>
<dbReference type="EMBL" id="BKCP01006427">
    <property type="protein sequence ID" value="GER42714.1"/>
    <property type="molecule type" value="Genomic_DNA"/>
</dbReference>
<keyword evidence="2" id="KW-0812">Transmembrane</keyword>
<keyword evidence="4" id="KW-1185">Reference proteome</keyword>
<keyword evidence="2" id="KW-0472">Membrane</keyword>
<feature type="compositionally biased region" description="Basic residues" evidence="1">
    <location>
        <begin position="41"/>
        <end position="52"/>
    </location>
</feature>
<reference evidence="4" key="1">
    <citation type="journal article" date="2019" name="Curr. Biol.">
        <title>Genome Sequence of Striga asiatica Provides Insight into the Evolution of Plant Parasitism.</title>
        <authorList>
            <person name="Yoshida S."/>
            <person name="Kim S."/>
            <person name="Wafula E.K."/>
            <person name="Tanskanen J."/>
            <person name="Kim Y.M."/>
            <person name="Honaas L."/>
            <person name="Yang Z."/>
            <person name="Spallek T."/>
            <person name="Conn C.E."/>
            <person name="Ichihashi Y."/>
            <person name="Cheong K."/>
            <person name="Cui S."/>
            <person name="Der J.P."/>
            <person name="Gundlach H."/>
            <person name="Jiao Y."/>
            <person name="Hori C."/>
            <person name="Ishida J.K."/>
            <person name="Kasahara H."/>
            <person name="Kiba T."/>
            <person name="Kim M.S."/>
            <person name="Koo N."/>
            <person name="Laohavisit A."/>
            <person name="Lee Y.H."/>
            <person name="Lumba S."/>
            <person name="McCourt P."/>
            <person name="Mortimer J.C."/>
            <person name="Mutuku J.M."/>
            <person name="Nomura T."/>
            <person name="Sasaki-Sekimoto Y."/>
            <person name="Seto Y."/>
            <person name="Wang Y."/>
            <person name="Wakatake T."/>
            <person name="Sakakibara H."/>
            <person name="Demura T."/>
            <person name="Yamaguchi S."/>
            <person name="Yoneyama K."/>
            <person name="Manabe R.I."/>
            <person name="Nelson D.C."/>
            <person name="Schulman A.H."/>
            <person name="Timko M.P."/>
            <person name="dePamphilis C.W."/>
            <person name="Choi D."/>
            <person name="Shirasu K."/>
        </authorList>
    </citation>
    <scope>NUCLEOTIDE SEQUENCE [LARGE SCALE GENOMIC DNA]</scope>
    <source>
        <strain evidence="4">cv. UVA1</strain>
    </source>
</reference>
<dbReference type="AlphaFoldDB" id="A0A5A7QCA9"/>